<dbReference type="PANTHER" id="PTHR37984">
    <property type="entry name" value="PROTEIN CBG26694"/>
    <property type="match status" value="1"/>
</dbReference>
<name>A0AAW0THE1_SCYPA</name>
<gene>
    <name evidence="5" type="ORF">O3P69_017875</name>
</gene>
<dbReference type="GO" id="GO:0071897">
    <property type="term" value="P:DNA biosynthetic process"/>
    <property type="evidence" value="ECO:0007669"/>
    <property type="project" value="UniProtKB-ARBA"/>
</dbReference>
<feature type="domain" description="Reverse transcriptase/retrotransposon-derived protein RNase H-like" evidence="4">
    <location>
        <begin position="242"/>
        <end position="290"/>
    </location>
</feature>
<evidence type="ECO:0000313" key="5">
    <source>
        <dbReference type="EMBL" id="KAK8386711.1"/>
    </source>
</evidence>
<dbReference type="AlphaFoldDB" id="A0AAW0THE1"/>
<feature type="region of interest" description="Disordered" evidence="3">
    <location>
        <begin position="1"/>
        <end position="21"/>
    </location>
</feature>
<dbReference type="InterPro" id="IPR050951">
    <property type="entry name" value="Retrovirus_Pol_polyprotein"/>
</dbReference>
<protein>
    <recommendedName>
        <fullName evidence="4">Reverse transcriptase/retrotransposon-derived protein RNase H-like domain-containing protein</fullName>
    </recommendedName>
</protein>
<dbReference type="InterPro" id="IPR043128">
    <property type="entry name" value="Rev_trsase/Diguanyl_cyclase"/>
</dbReference>
<evidence type="ECO:0000259" key="4">
    <source>
        <dbReference type="Pfam" id="PF17919"/>
    </source>
</evidence>
<keyword evidence="6" id="KW-1185">Reference proteome</keyword>
<reference evidence="5 6" key="1">
    <citation type="submission" date="2023-03" db="EMBL/GenBank/DDBJ databases">
        <title>High-quality genome of Scylla paramamosain provides insights in environmental adaptation.</title>
        <authorList>
            <person name="Zhang L."/>
        </authorList>
    </citation>
    <scope>NUCLEOTIDE SEQUENCE [LARGE SCALE GENOMIC DNA]</scope>
    <source>
        <strain evidence="5">LZ_2023a</strain>
        <tissue evidence="5">Muscle</tissue>
    </source>
</reference>
<keyword evidence="2" id="KW-0175">Coiled coil</keyword>
<feature type="compositionally biased region" description="Basic and acidic residues" evidence="3">
    <location>
        <begin position="1"/>
        <end position="17"/>
    </location>
</feature>
<keyword evidence="1" id="KW-0511">Multifunctional enzyme</keyword>
<evidence type="ECO:0000256" key="1">
    <source>
        <dbReference type="ARBA" id="ARBA00023268"/>
    </source>
</evidence>
<dbReference type="GO" id="GO:0003824">
    <property type="term" value="F:catalytic activity"/>
    <property type="evidence" value="ECO:0007669"/>
    <property type="project" value="UniProtKB-KW"/>
</dbReference>
<dbReference type="Pfam" id="PF17919">
    <property type="entry name" value="RT_RNaseH_2"/>
    <property type="match status" value="1"/>
</dbReference>
<evidence type="ECO:0000256" key="3">
    <source>
        <dbReference type="SAM" id="MobiDB-lite"/>
    </source>
</evidence>
<sequence length="332" mass="36335">MESQDGRHVGAEGRSSEVKPGQMDLIAAMLAGMRQEMAVDREAKAQRAREQAERTDQLAGEQAERTDQLAREQAQRADDQVRHLEDVVQSSLASLKAETQYTDQVCDSVRNELLDKVQTLEGEVQGLREEVRTEKQRRELATARAEEQAAPRVLAGIAGVADLLGSAWGPWQEPLARGPRSVMSEPVAASWGWGNIGTPPLSRADGSLGLSQRKPAEYDGKDFATVAAPLHRLTRKGACFVWDEACQAAFDGLKKALVEAPVLPYPDPKLPYLLDTDASAEGIGAVLSQVLTSAAEGDDKWHKAQPKSSMWLEAIVLMEKWVPNTTTQYDHT</sequence>
<dbReference type="Proteomes" id="UP001487740">
    <property type="component" value="Unassembled WGS sequence"/>
</dbReference>
<dbReference type="SUPFAM" id="SSF56672">
    <property type="entry name" value="DNA/RNA polymerases"/>
    <property type="match status" value="1"/>
</dbReference>
<feature type="coiled-coil region" evidence="2">
    <location>
        <begin position="110"/>
        <end position="144"/>
    </location>
</feature>
<dbReference type="Gene3D" id="3.30.70.270">
    <property type="match status" value="1"/>
</dbReference>
<evidence type="ECO:0000313" key="6">
    <source>
        <dbReference type="Proteomes" id="UP001487740"/>
    </source>
</evidence>
<proteinExistence type="predicted"/>
<dbReference type="InterPro" id="IPR041577">
    <property type="entry name" value="RT_RNaseH_2"/>
</dbReference>
<organism evidence="5 6">
    <name type="scientific">Scylla paramamosain</name>
    <name type="common">Mud crab</name>
    <dbReference type="NCBI Taxonomy" id="85552"/>
    <lineage>
        <taxon>Eukaryota</taxon>
        <taxon>Metazoa</taxon>
        <taxon>Ecdysozoa</taxon>
        <taxon>Arthropoda</taxon>
        <taxon>Crustacea</taxon>
        <taxon>Multicrustacea</taxon>
        <taxon>Malacostraca</taxon>
        <taxon>Eumalacostraca</taxon>
        <taxon>Eucarida</taxon>
        <taxon>Decapoda</taxon>
        <taxon>Pleocyemata</taxon>
        <taxon>Brachyura</taxon>
        <taxon>Eubrachyura</taxon>
        <taxon>Portunoidea</taxon>
        <taxon>Portunidae</taxon>
        <taxon>Portuninae</taxon>
        <taxon>Scylla</taxon>
    </lineage>
</organism>
<feature type="region of interest" description="Disordered" evidence="3">
    <location>
        <begin position="38"/>
        <end position="80"/>
    </location>
</feature>
<dbReference type="EMBL" id="JARAKH010000030">
    <property type="protein sequence ID" value="KAK8386711.1"/>
    <property type="molecule type" value="Genomic_DNA"/>
</dbReference>
<dbReference type="PANTHER" id="PTHR37984:SF5">
    <property type="entry name" value="PROTEIN NYNRIN-LIKE"/>
    <property type="match status" value="1"/>
</dbReference>
<evidence type="ECO:0000256" key="2">
    <source>
        <dbReference type="SAM" id="Coils"/>
    </source>
</evidence>
<comment type="caution">
    <text evidence="5">The sequence shown here is derived from an EMBL/GenBank/DDBJ whole genome shotgun (WGS) entry which is preliminary data.</text>
</comment>
<dbReference type="InterPro" id="IPR043502">
    <property type="entry name" value="DNA/RNA_pol_sf"/>
</dbReference>
<accession>A0AAW0THE1</accession>